<dbReference type="Pfam" id="PF00128">
    <property type="entry name" value="Alpha-amylase"/>
    <property type="match status" value="1"/>
</dbReference>
<evidence type="ECO:0000256" key="1">
    <source>
        <dbReference type="ARBA" id="ARBA00022801"/>
    </source>
</evidence>
<dbReference type="EMBL" id="QPID01000012">
    <property type="protein sequence ID" value="RCU45091.1"/>
    <property type="molecule type" value="Genomic_DNA"/>
</dbReference>
<dbReference type="PIRSF" id="PIRSF036918">
    <property type="entry name" value="Maltodextrin_glucosidase"/>
    <property type="match status" value="1"/>
</dbReference>
<reference evidence="6 7" key="1">
    <citation type="submission" date="2018-07" db="EMBL/GenBank/DDBJ databases">
        <title>Corallincola holothuriorum sp. nov., a new facultative anaerobe isolated from sea cucumber Apostichopus japonicus.</title>
        <authorList>
            <person name="Xia H."/>
        </authorList>
    </citation>
    <scope>NUCLEOTIDE SEQUENCE [LARGE SCALE GENOMIC DNA]</scope>
    <source>
        <strain evidence="6 7">C4</strain>
    </source>
</reference>
<dbReference type="SMART" id="SM00642">
    <property type="entry name" value="Aamy"/>
    <property type="match status" value="1"/>
</dbReference>
<dbReference type="InterPro" id="IPR017853">
    <property type="entry name" value="GH"/>
</dbReference>
<evidence type="ECO:0000313" key="7">
    <source>
        <dbReference type="Proteomes" id="UP000252558"/>
    </source>
</evidence>
<dbReference type="PANTHER" id="PTHR10357">
    <property type="entry name" value="ALPHA-AMYLASE FAMILY MEMBER"/>
    <property type="match status" value="1"/>
</dbReference>
<evidence type="ECO:0000259" key="5">
    <source>
        <dbReference type="SMART" id="SM00642"/>
    </source>
</evidence>
<dbReference type="Gene3D" id="3.20.20.80">
    <property type="entry name" value="Glycosidases"/>
    <property type="match status" value="1"/>
</dbReference>
<evidence type="ECO:0000256" key="4">
    <source>
        <dbReference type="PIRSR" id="PIRSR036918-51"/>
    </source>
</evidence>
<dbReference type="AlphaFoldDB" id="A0A368N6A8"/>
<dbReference type="InterPro" id="IPR014756">
    <property type="entry name" value="Ig_E-set"/>
</dbReference>
<dbReference type="CDD" id="cd11338">
    <property type="entry name" value="AmyAc_CMD"/>
    <property type="match status" value="1"/>
</dbReference>
<dbReference type="SUPFAM" id="SSF81296">
    <property type="entry name" value="E set domains"/>
    <property type="match status" value="1"/>
</dbReference>
<keyword evidence="1" id="KW-0378">Hydrolase</keyword>
<dbReference type="SUPFAM" id="SSF51011">
    <property type="entry name" value="Glycosyl hydrolase domain"/>
    <property type="match status" value="1"/>
</dbReference>
<dbReference type="InterPro" id="IPR013780">
    <property type="entry name" value="Glyco_hydro_b"/>
</dbReference>
<comment type="caution">
    <text evidence="6">The sequence shown here is derived from an EMBL/GenBank/DDBJ whole genome shotgun (WGS) entry which is preliminary data.</text>
</comment>
<evidence type="ECO:0000256" key="3">
    <source>
        <dbReference type="PIRSR" id="PIRSR036918-50"/>
    </source>
</evidence>
<dbReference type="InterPro" id="IPR004185">
    <property type="entry name" value="Glyco_hydro_13_lg-like_dom"/>
</dbReference>
<dbReference type="SUPFAM" id="SSF51445">
    <property type="entry name" value="(Trans)glycosidases"/>
    <property type="match status" value="1"/>
</dbReference>
<proteinExistence type="predicted"/>
<dbReference type="GO" id="GO:0005975">
    <property type="term" value="P:carbohydrate metabolic process"/>
    <property type="evidence" value="ECO:0007669"/>
    <property type="project" value="InterPro"/>
</dbReference>
<feature type="active site" description="Proton donor" evidence="3">
    <location>
        <position position="393"/>
    </location>
</feature>
<dbReference type="CDD" id="cd02857">
    <property type="entry name" value="E_set_CDase_PDE_N"/>
    <property type="match status" value="1"/>
</dbReference>
<dbReference type="GO" id="GO:0005737">
    <property type="term" value="C:cytoplasm"/>
    <property type="evidence" value="ECO:0007669"/>
    <property type="project" value="InterPro"/>
</dbReference>
<dbReference type="GO" id="GO:0004558">
    <property type="term" value="F:alpha-1,4-glucosidase activity"/>
    <property type="evidence" value="ECO:0007669"/>
    <property type="project" value="InterPro"/>
</dbReference>
<dbReference type="OrthoDB" id="9805159at2"/>
<organism evidence="6 7">
    <name type="scientific">Corallincola holothuriorum</name>
    <dbReference type="NCBI Taxonomy" id="2282215"/>
    <lineage>
        <taxon>Bacteria</taxon>
        <taxon>Pseudomonadati</taxon>
        <taxon>Pseudomonadota</taxon>
        <taxon>Gammaproteobacteria</taxon>
        <taxon>Alteromonadales</taxon>
        <taxon>Psychromonadaceae</taxon>
        <taxon>Corallincola</taxon>
    </lineage>
</organism>
<keyword evidence="7" id="KW-1185">Reference proteome</keyword>
<protein>
    <submittedName>
        <fullName evidence="6">Maltodextrin glucosidase</fullName>
    </submittedName>
</protein>
<name>A0A368N6A8_9GAMM</name>
<feature type="domain" description="Glycosyl hydrolase family 13 catalytic" evidence="5">
    <location>
        <begin position="144"/>
        <end position="541"/>
    </location>
</feature>
<gene>
    <name evidence="6" type="ORF">DU002_16815</name>
</gene>
<evidence type="ECO:0000313" key="6">
    <source>
        <dbReference type="EMBL" id="RCU45091.1"/>
    </source>
</evidence>
<dbReference type="Proteomes" id="UP000252558">
    <property type="component" value="Unassembled WGS sequence"/>
</dbReference>
<feature type="active site" description="Nucleophile" evidence="3">
    <location>
        <position position="356"/>
    </location>
</feature>
<feature type="site" description="Transition state stabilizer" evidence="4">
    <location>
        <position position="468"/>
    </location>
</feature>
<dbReference type="Gene3D" id="2.60.40.1180">
    <property type="entry name" value="Golgi alpha-mannosidase II"/>
    <property type="match status" value="1"/>
</dbReference>
<evidence type="ECO:0000256" key="2">
    <source>
        <dbReference type="ARBA" id="ARBA00023295"/>
    </source>
</evidence>
<keyword evidence="2" id="KW-0326">Glycosidase</keyword>
<dbReference type="InterPro" id="IPR006047">
    <property type="entry name" value="GH13_cat_dom"/>
</dbReference>
<dbReference type="InterPro" id="IPR017069">
    <property type="entry name" value="MalZ"/>
</dbReference>
<sequence>MSPITASPITDLSSAAASGQRLLHWQIAPYLVPSDHSYLVTLLLHSSLNAKQVFLRAEPDNEEYLLPMTLTSAGAGDWLSYQAELPLNPAEPTTVYCFKVVTEDNQLWLDAAGESPHMPMREQSFKIVVGVAPPAWVPQQVFYQVFVERFNNGDPACDMAKGAYQVRHQGPVKAKPWGEPIDGDNPNTEFYGGDLVGVKNKLDYLQSLGVTALYLNPVFTSPSVHKYDIEDYENVDLNFGGNQALAALTDDMHQRGMKILLDAVFNHCSDTHPWFNRWGTQDSIGAHQGKHSPYYDYFTFMDPNNPDSEFCWQGSKAIPVLNLGHPELKAYFFDAPDAITRRWMQPPYNVDGWRVDVIHMMGEGPHADNNAKVLGQMRQAIKETNPEGYFLGEHFFENTRWTQGELEDGAMNYYGFALPLRAFLAKQDVNYHPHQLSAAQFDAWLRQTRSRTPYATQLCQLNLLDTHDTARFFTLLNEDEGLMKLAVVLLMTYPGVPCIYYGDETGMVGGNDPYNRACFDWDEAHWNHSLWRHYQQMIALRQQTPALQAGAYHTLYAEGDGFVFARFDAEQCCVIAINRSADRPLTMALTADFMAALSKAGQWSLLVGEGINKDGVITLPATGFAVWDLS</sequence>
<dbReference type="NCBIfam" id="NF008051">
    <property type="entry name" value="PRK10785.1"/>
    <property type="match status" value="1"/>
</dbReference>
<accession>A0A368N6A8</accession>
<dbReference type="PANTHER" id="PTHR10357:SF210">
    <property type="entry name" value="MALTODEXTRIN GLUCOSIDASE"/>
    <property type="match status" value="1"/>
</dbReference>
<dbReference type="RefSeq" id="WP_114339610.1">
    <property type="nucleotide sequence ID" value="NZ_QPID01000012.1"/>
</dbReference>